<gene>
    <name evidence="3" type="ORF">DWX31_19485</name>
</gene>
<dbReference type="OrthoDB" id="501320at2"/>
<dbReference type="Gene3D" id="3.40.50.300">
    <property type="entry name" value="P-loop containing nucleotide triphosphate hydrolases"/>
    <property type="match status" value="1"/>
</dbReference>
<reference evidence="3 4" key="1">
    <citation type="submission" date="2018-08" db="EMBL/GenBank/DDBJ databases">
        <title>A genome reference for cultivated species of the human gut microbiota.</title>
        <authorList>
            <person name="Zou Y."/>
            <person name="Xue W."/>
            <person name="Luo G."/>
        </authorList>
    </citation>
    <scope>NUCLEOTIDE SEQUENCE [LARGE SCALE GENOMIC DNA]</scope>
    <source>
        <strain evidence="3 4">AF19-13AC</strain>
    </source>
</reference>
<dbReference type="EMBL" id="QTJW01000013">
    <property type="protein sequence ID" value="RGD68955.1"/>
    <property type="molecule type" value="Genomic_DNA"/>
</dbReference>
<evidence type="ECO:0000256" key="2">
    <source>
        <dbReference type="ARBA" id="ARBA00022840"/>
    </source>
</evidence>
<dbReference type="PANTHER" id="PTHR43790">
    <property type="entry name" value="CARBOHYDRATE TRANSPORT ATP-BINDING PROTEIN MG119-RELATED"/>
    <property type="match status" value="1"/>
</dbReference>
<accession>A0A3E3DIG7</accession>
<proteinExistence type="predicted"/>
<organism evidence="3 4">
    <name type="scientific">Hungatella hathewayi</name>
    <dbReference type="NCBI Taxonomy" id="154046"/>
    <lineage>
        <taxon>Bacteria</taxon>
        <taxon>Bacillati</taxon>
        <taxon>Bacillota</taxon>
        <taxon>Clostridia</taxon>
        <taxon>Lachnospirales</taxon>
        <taxon>Lachnospiraceae</taxon>
        <taxon>Hungatella</taxon>
    </lineage>
</organism>
<comment type="caution">
    <text evidence="3">The sequence shown here is derived from an EMBL/GenBank/DDBJ whole genome shotgun (WGS) entry which is preliminary data.</text>
</comment>
<name>A0A3E3DIG7_9FIRM</name>
<dbReference type="PANTHER" id="PTHR43790:SF4">
    <property type="entry name" value="GUANOSINE IMPORT ATP-BINDING PROTEIN NUPO"/>
    <property type="match status" value="1"/>
</dbReference>
<dbReference type="InterPro" id="IPR050107">
    <property type="entry name" value="ABC_carbohydrate_import_ATPase"/>
</dbReference>
<dbReference type="InterPro" id="IPR027417">
    <property type="entry name" value="P-loop_NTPase"/>
</dbReference>
<evidence type="ECO:0000313" key="3">
    <source>
        <dbReference type="EMBL" id="RGD68955.1"/>
    </source>
</evidence>
<keyword evidence="1" id="KW-0547">Nucleotide-binding</keyword>
<evidence type="ECO:0000313" key="4">
    <source>
        <dbReference type="Proteomes" id="UP000261023"/>
    </source>
</evidence>
<evidence type="ECO:0000256" key="1">
    <source>
        <dbReference type="ARBA" id="ARBA00022741"/>
    </source>
</evidence>
<dbReference type="AlphaFoldDB" id="A0A3E3DIG7"/>
<dbReference type="GO" id="GO:0005524">
    <property type="term" value="F:ATP binding"/>
    <property type="evidence" value="ECO:0007669"/>
    <property type="project" value="UniProtKB-KW"/>
</dbReference>
<dbReference type="RefSeq" id="WP_025531881.1">
    <property type="nucleotide sequence ID" value="NZ_QTJW01000013.1"/>
</dbReference>
<sequence>MGSIIELKGITKRFPGIVANDHISISFEEGEIHTLAGENGAGDRVIIRPS</sequence>
<dbReference type="SUPFAM" id="SSF52540">
    <property type="entry name" value="P-loop containing nucleoside triphosphate hydrolases"/>
    <property type="match status" value="1"/>
</dbReference>
<dbReference type="Proteomes" id="UP000261023">
    <property type="component" value="Unassembled WGS sequence"/>
</dbReference>
<keyword evidence="2 3" id="KW-0067">ATP-binding</keyword>
<protein>
    <submittedName>
        <fullName evidence="3">Galactose ABC transporter ATP-binding protein</fullName>
    </submittedName>
</protein>